<feature type="compositionally biased region" description="Polar residues" evidence="2">
    <location>
        <begin position="225"/>
        <end position="242"/>
    </location>
</feature>
<feature type="compositionally biased region" description="Polar residues" evidence="2">
    <location>
        <begin position="185"/>
        <end position="199"/>
    </location>
</feature>
<feature type="region of interest" description="Disordered" evidence="2">
    <location>
        <begin position="436"/>
        <end position="484"/>
    </location>
</feature>
<evidence type="ECO:0000313" key="5">
    <source>
        <dbReference type="Proteomes" id="UP000030752"/>
    </source>
</evidence>
<feature type="region of interest" description="Disordered" evidence="2">
    <location>
        <begin position="1"/>
        <end position="66"/>
    </location>
</feature>
<name>W2RUQ5_CYPE1</name>
<dbReference type="AlphaFoldDB" id="W2RUQ5"/>
<reference evidence="4 5" key="1">
    <citation type="submission" date="2013-03" db="EMBL/GenBank/DDBJ databases">
        <title>The Genome Sequence of Phialophora europaea CBS 101466.</title>
        <authorList>
            <consortium name="The Broad Institute Genomics Platform"/>
            <person name="Cuomo C."/>
            <person name="de Hoog S."/>
            <person name="Gorbushina A."/>
            <person name="Walker B."/>
            <person name="Young S.K."/>
            <person name="Zeng Q."/>
            <person name="Gargeya S."/>
            <person name="Fitzgerald M."/>
            <person name="Haas B."/>
            <person name="Abouelleil A."/>
            <person name="Allen A.W."/>
            <person name="Alvarado L."/>
            <person name="Arachchi H.M."/>
            <person name="Berlin A.M."/>
            <person name="Chapman S.B."/>
            <person name="Gainer-Dewar J."/>
            <person name="Goldberg J."/>
            <person name="Griggs A."/>
            <person name="Gujja S."/>
            <person name="Hansen M."/>
            <person name="Howarth C."/>
            <person name="Imamovic A."/>
            <person name="Ireland A."/>
            <person name="Larimer J."/>
            <person name="McCowan C."/>
            <person name="Murphy C."/>
            <person name="Pearson M."/>
            <person name="Poon T.W."/>
            <person name="Priest M."/>
            <person name="Roberts A."/>
            <person name="Saif S."/>
            <person name="Shea T."/>
            <person name="Sisk P."/>
            <person name="Sykes S."/>
            <person name="Wortman J."/>
            <person name="Nusbaum C."/>
            <person name="Birren B."/>
        </authorList>
    </citation>
    <scope>NUCLEOTIDE SEQUENCE [LARGE SCALE GENOMIC DNA]</scope>
    <source>
        <strain evidence="4 5">CBS 101466</strain>
    </source>
</reference>
<dbReference type="eggNOG" id="ENOG502RYIG">
    <property type="taxonomic scope" value="Eukaryota"/>
</dbReference>
<feature type="compositionally biased region" description="Polar residues" evidence="2">
    <location>
        <begin position="439"/>
        <end position="448"/>
    </location>
</feature>
<feature type="compositionally biased region" description="Polar residues" evidence="2">
    <location>
        <begin position="1"/>
        <end position="11"/>
    </location>
</feature>
<feature type="region of interest" description="Disordered" evidence="2">
    <location>
        <begin position="658"/>
        <end position="703"/>
    </location>
</feature>
<feature type="compositionally biased region" description="Low complexity" evidence="2">
    <location>
        <begin position="256"/>
        <end position="266"/>
    </location>
</feature>
<dbReference type="InParanoid" id="W2RUQ5"/>
<sequence>MDIHRSSQSVRMPTRPSYAARRPTTSRATSHTSTSSSHSRDPMPIPGAPIDEPPPPLPPPRYNEELDRGIDAAWSWSNSQPLGVAGKLAPIRPSSSLYGGYMRSRTNSRLSPDHDEMDVDDWDRRGSAALTIRSPSQADILMGAGGAGIAIEAGAPTSIPSLVRRPPSPTPSNQRLHGERPLAQENFNRSSQAYDQSLLSKIGKPNSPPHQRSESGDTAPLNHKLSLQTRDAKSQQRLTVTDLSAAPMDSARWITSPVSGGVSPGSRAGWRDDHIDHRSPSNDSAANSLVLDPELFLQSRSGSKQAHSGAQAGIDDSASVETRSQRGSYDQAMFGTDQDFAHEDHHGQLERQISRQGMKRRALSPPSDAARDDKSPTYTSDLYQKVFVSSAARSPASAYRAHPGYGSVSSTASSVRQNSYASSFAPSIAASSMTSISSFDRQSPSDPSQAHPFITSAGPVSSPATSIPPPRKPHGQQSPQDSKAIARKMSIQTAVNDTRGTPATKLGSYYICECCPKKPRKFDTEEDLRQKQYACQYCNNRFKNKNEAERHQNSLHLRRHSWSCAAIPNYQAAFHPSTSGAPGLSDVCGYCGEEFPNHPTPDWERRVDHLTNVHKFGECNQGKKFFRADHFRQHLKHSHAGQSGKWTNMLETICLREEVPPEGPGISPTGSEHSSQGRGPSSLPAPGDAPMGGATINEARDES</sequence>
<evidence type="ECO:0000313" key="4">
    <source>
        <dbReference type="EMBL" id="ETN40251.1"/>
    </source>
</evidence>
<evidence type="ECO:0000259" key="3">
    <source>
        <dbReference type="PROSITE" id="PS50157"/>
    </source>
</evidence>
<feature type="compositionally biased region" description="Polar residues" evidence="2">
    <location>
        <begin position="299"/>
        <end position="308"/>
    </location>
</feature>
<dbReference type="EMBL" id="KB822720">
    <property type="protein sequence ID" value="ETN40251.1"/>
    <property type="molecule type" value="Genomic_DNA"/>
</dbReference>
<dbReference type="OrthoDB" id="3524154at2759"/>
<dbReference type="SMART" id="SM00355">
    <property type="entry name" value="ZnF_C2H2"/>
    <property type="match status" value="2"/>
</dbReference>
<evidence type="ECO:0000256" key="1">
    <source>
        <dbReference type="PROSITE-ProRule" id="PRU00042"/>
    </source>
</evidence>
<feature type="compositionally biased region" description="Basic and acidic residues" evidence="2">
    <location>
        <begin position="269"/>
        <end position="280"/>
    </location>
</feature>
<dbReference type="STRING" id="1220924.W2RUQ5"/>
<feature type="domain" description="C2H2-type" evidence="3">
    <location>
        <begin position="533"/>
        <end position="561"/>
    </location>
</feature>
<dbReference type="PROSITE" id="PS50157">
    <property type="entry name" value="ZINC_FINGER_C2H2_2"/>
    <property type="match status" value="1"/>
</dbReference>
<dbReference type="InterPro" id="IPR057026">
    <property type="entry name" value="Znf-C2H2_ascomycetes"/>
</dbReference>
<dbReference type="VEuPathDB" id="FungiDB:HMPREF1541_04527"/>
<dbReference type="GO" id="GO:0008270">
    <property type="term" value="F:zinc ion binding"/>
    <property type="evidence" value="ECO:0007669"/>
    <property type="project" value="UniProtKB-KW"/>
</dbReference>
<dbReference type="PROSITE" id="PS00028">
    <property type="entry name" value="ZINC_FINGER_C2H2_1"/>
    <property type="match status" value="1"/>
</dbReference>
<dbReference type="Pfam" id="PF24537">
    <property type="entry name" value="zf-C2H2_fungi"/>
    <property type="match status" value="1"/>
</dbReference>
<feature type="region of interest" description="Disordered" evidence="2">
    <location>
        <begin position="158"/>
        <end position="287"/>
    </location>
</feature>
<dbReference type="InterPro" id="IPR013087">
    <property type="entry name" value="Znf_C2H2_type"/>
</dbReference>
<feature type="compositionally biased region" description="Pro residues" evidence="2">
    <location>
        <begin position="43"/>
        <end position="61"/>
    </location>
</feature>
<keyword evidence="1" id="KW-0479">Metal-binding</keyword>
<gene>
    <name evidence="4" type="ORF">HMPREF1541_04527</name>
</gene>
<proteinExistence type="predicted"/>
<feature type="compositionally biased region" description="Low complexity" evidence="2">
    <location>
        <begin position="19"/>
        <end position="37"/>
    </location>
</feature>
<keyword evidence="1" id="KW-0862">Zinc</keyword>
<feature type="compositionally biased region" description="Basic and acidic residues" evidence="2">
    <location>
        <begin position="339"/>
        <end position="353"/>
    </location>
</feature>
<feature type="compositionally biased region" description="Polar residues" evidence="2">
    <location>
        <begin position="668"/>
        <end position="679"/>
    </location>
</feature>
<dbReference type="RefSeq" id="XP_008717094.1">
    <property type="nucleotide sequence ID" value="XM_008718872.1"/>
</dbReference>
<dbReference type="GeneID" id="19971866"/>
<protein>
    <recommendedName>
        <fullName evidence="3">C2H2-type domain-containing protein</fullName>
    </recommendedName>
</protein>
<evidence type="ECO:0000256" key="2">
    <source>
        <dbReference type="SAM" id="MobiDB-lite"/>
    </source>
</evidence>
<feature type="compositionally biased region" description="Polar residues" evidence="2">
    <location>
        <begin position="319"/>
        <end position="328"/>
    </location>
</feature>
<keyword evidence="1" id="KW-0863">Zinc-finger</keyword>
<keyword evidence="5" id="KW-1185">Reference proteome</keyword>
<accession>W2RUQ5</accession>
<organism evidence="4 5">
    <name type="scientific">Cyphellophora europaea (strain CBS 101466)</name>
    <name type="common">Phialophora europaea</name>
    <dbReference type="NCBI Taxonomy" id="1220924"/>
    <lineage>
        <taxon>Eukaryota</taxon>
        <taxon>Fungi</taxon>
        <taxon>Dikarya</taxon>
        <taxon>Ascomycota</taxon>
        <taxon>Pezizomycotina</taxon>
        <taxon>Eurotiomycetes</taxon>
        <taxon>Chaetothyriomycetidae</taxon>
        <taxon>Chaetothyriales</taxon>
        <taxon>Cyphellophoraceae</taxon>
        <taxon>Cyphellophora</taxon>
    </lineage>
</organism>
<feature type="region of interest" description="Disordered" evidence="2">
    <location>
        <begin position="299"/>
        <end position="382"/>
    </location>
</feature>
<dbReference type="HOGENOM" id="CLU_015534_1_0_1"/>
<dbReference type="Proteomes" id="UP000030752">
    <property type="component" value="Unassembled WGS sequence"/>
</dbReference>